<accession>A0ABU7FS24</accession>
<evidence type="ECO:0000313" key="3">
    <source>
        <dbReference type="Proteomes" id="UP001333996"/>
    </source>
</evidence>
<keyword evidence="3" id="KW-1185">Reference proteome</keyword>
<evidence type="ECO:0000313" key="2">
    <source>
        <dbReference type="EMBL" id="MED7826916.1"/>
    </source>
</evidence>
<keyword evidence="1" id="KW-0175">Coiled coil</keyword>
<gene>
    <name evidence="2" type="ORF">VXC91_34515</name>
</gene>
<comment type="caution">
    <text evidence="2">The sequence shown here is derived from an EMBL/GenBank/DDBJ whole genome shotgun (WGS) entry which is preliminary data.</text>
</comment>
<name>A0ABU7FS24_9ACTN</name>
<dbReference type="RefSeq" id="WP_329511306.1">
    <property type="nucleotide sequence ID" value="NZ_BAAAYZ010000007.1"/>
</dbReference>
<protein>
    <submittedName>
        <fullName evidence="2">Uncharacterized protein</fullName>
    </submittedName>
</protein>
<sequence>MNAADLTQRLEVLEQQLADVSRMARADRAQLTFLRGLLAGDPEPEESAPQRPVLRVLQGGASCGAPRRSDRHHLRAV</sequence>
<dbReference type="Proteomes" id="UP001333996">
    <property type="component" value="Unassembled WGS sequence"/>
</dbReference>
<organism evidence="2 3">
    <name type="scientific">Streptomyces chiangmaiensis</name>
    <dbReference type="NCBI Taxonomy" id="766497"/>
    <lineage>
        <taxon>Bacteria</taxon>
        <taxon>Bacillati</taxon>
        <taxon>Actinomycetota</taxon>
        <taxon>Actinomycetes</taxon>
        <taxon>Kitasatosporales</taxon>
        <taxon>Streptomycetaceae</taxon>
        <taxon>Streptomyces</taxon>
    </lineage>
</organism>
<proteinExistence type="predicted"/>
<evidence type="ECO:0000256" key="1">
    <source>
        <dbReference type="SAM" id="Coils"/>
    </source>
</evidence>
<reference evidence="2" key="1">
    <citation type="submission" date="2024-01" db="EMBL/GenBank/DDBJ databases">
        <title>First draft genome sequence data of TA4-1, the type strain of Gram-positive actinobacterium Streptomyces chiangmaiensis.</title>
        <authorList>
            <person name="Yasawong M."/>
            <person name="Nantapong N."/>
        </authorList>
    </citation>
    <scope>NUCLEOTIDE SEQUENCE</scope>
    <source>
        <strain evidence="2">TA4-1</strain>
    </source>
</reference>
<feature type="coiled-coil region" evidence="1">
    <location>
        <begin position="3"/>
        <end position="30"/>
    </location>
</feature>
<dbReference type="EMBL" id="JAYWVC010000189">
    <property type="protein sequence ID" value="MED7826916.1"/>
    <property type="molecule type" value="Genomic_DNA"/>
</dbReference>